<reference evidence="2 3" key="1">
    <citation type="submission" date="2024-01" db="EMBL/GenBank/DDBJ databases">
        <title>The genomes of 5 underutilized Papilionoideae crops provide insights into root nodulation and disease resistance.</title>
        <authorList>
            <person name="Yuan L."/>
        </authorList>
    </citation>
    <scope>NUCLEOTIDE SEQUENCE [LARGE SCALE GENOMIC DNA]</scope>
    <source>
        <strain evidence="2">LY-2023</strain>
        <tissue evidence="2">Leaf</tissue>
    </source>
</reference>
<proteinExistence type="predicted"/>
<gene>
    <name evidence="2" type="ORF">RJT34_12767</name>
</gene>
<accession>A0AAN9JMB9</accession>
<feature type="region of interest" description="Disordered" evidence="1">
    <location>
        <begin position="69"/>
        <end position="98"/>
    </location>
</feature>
<dbReference type="PANTHER" id="PTHR33132">
    <property type="entry name" value="OSJNBB0118P14.9 PROTEIN"/>
    <property type="match status" value="1"/>
</dbReference>
<name>A0AAN9JMB9_CLITE</name>
<organism evidence="2 3">
    <name type="scientific">Clitoria ternatea</name>
    <name type="common">Butterfly pea</name>
    <dbReference type="NCBI Taxonomy" id="43366"/>
    <lineage>
        <taxon>Eukaryota</taxon>
        <taxon>Viridiplantae</taxon>
        <taxon>Streptophyta</taxon>
        <taxon>Embryophyta</taxon>
        <taxon>Tracheophyta</taxon>
        <taxon>Spermatophyta</taxon>
        <taxon>Magnoliopsida</taxon>
        <taxon>eudicotyledons</taxon>
        <taxon>Gunneridae</taxon>
        <taxon>Pentapetalae</taxon>
        <taxon>rosids</taxon>
        <taxon>fabids</taxon>
        <taxon>Fabales</taxon>
        <taxon>Fabaceae</taxon>
        <taxon>Papilionoideae</taxon>
        <taxon>50 kb inversion clade</taxon>
        <taxon>NPAAA clade</taxon>
        <taxon>indigoferoid/millettioid clade</taxon>
        <taxon>Phaseoleae</taxon>
        <taxon>Clitoria</taxon>
    </lineage>
</organism>
<keyword evidence="3" id="KW-1185">Reference proteome</keyword>
<sequence>METKVDQKPPKIKVATNISELDMDTLKKHSHMLVSPTSQGAPRKTPNGRVNCLCSPTTHVGSFRCRHHRASGGIRRGGSVGSNLSELASKASVFSPTP</sequence>
<evidence type="ECO:0000256" key="1">
    <source>
        <dbReference type="SAM" id="MobiDB-lite"/>
    </source>
</evidence>
<dbReference type="AlphaFoldDB" id="A0AAN9JMB9"/>
<dbReference type="EMBL" id="JAYKXN010000003">
    <property type="protein sequence ID" value="KAK7301890.1"/>
    <property type="molecule type" value="Genomic_DNA"/>
</dbReference>
<protein>
    <submittedName>
        <fullName evidence="2">Uncharacterized protein</fullName>
    </submittedName>
</protein>
<evidence type="ECO:0000313" key="2">
    <source>
        <dbReference type="EMBL" id="KAK7301890.1"/>
    </source>
</evidence>
<dbReference type="Proteomes" id="UP001359559">
    <property type="component" value="Unassembled WGS sequence"/>
</dbReference>
<evidence type="ECO:0000313" key="3">
    <source>
        <dbReference type="Proteomes" id="UP001359559"/>
    </source>
</evidence>
<dbReference type="PANTHER" id="PTHR33132:SF145">
    <property type="entry name" value="OS04G0403900 PROTEIN"/>
    <property type="match status" value="1"/>
</dbReference>
<comment type="caution">
    <text evidence="2">The sequence shown here is derived from an EMBL/GenBank/DDBJ whole genome shotgun (WGS) entry which is preliminary data.</text>
</comment>